<reference evidence="3" key="1">
    <citation type="submission" date="2022-11" db="EMBL/GenBank/DDBJ databases">
        <title>Minimal conservation of predation-associated metabolite biosynthetic gene clusters underscores biosynthetic potential of Myxococcota including descriptions for ten novel species: Archangium lansinium sp. nov., Myxococcus landrumus sp. nov., Nannocystis bai.</title>
        <authorList>
            <person name="Ahearne A."/>
            <person name="Stevens C."/>
            <person name="Dowd S."/>
        </authorList>
    </citation>
    <scope>NUCLEOTIDE SEQUENCE</scope>
    <source>
        <strain evidence="3">Fl3</strain>
    </source>
</reference>
<dbReference type="Proteomes" id="UP001164459">
    <property type="component" value="Chromosome"/>
</dbReference>
<feature type="signal peptide" evidence="2">
    <location>
        <begin position="1"/>
        <end position="22"/>
    </location>
</feature>
<feature type="compositionally biased region" description="Low complexity" evidence="1">
    <location>
        <begin position="36"/>
        <end position="47"/>
    </location>
</feature>
<dbReference type="PANTHER" id="PTHR39431:SF1">
    <property type="entry name" value="FRPA_C-RELATED PROTEIN"/>
    <property type="match status" value="1"/>
</dbReference>
<dbReference type="PANTHER" id="PTHR39431">
    <property type="entry name" value="FRPA/C-RELATED PROTEIN"/>
    <property type="match status" value="1"/>
</dbReference>
<protein>
    <submittedName>
        <fullName evidence="3">Calcium-binding protein</fullName>
    </submittedName>
</protein>
<accession>A0ABY7GXS9</accession>
<feature type="compositionally biased region" description="Polar residues" evidence="1">
    <location>
        <begin position="55"/>
        <end position="65"/>
    </location>
</feature>
<keyword evidence="4" id="KW-1185">Reference proteome</keyword>
<feature type="region of interest" description="Disordered" evidence="1">
    <location>
        <begin position="24"/>
        <end position="91"/>
    </location>
</feature>
<sequence>MPATFRAAFTFAALALPLVACDAKPEPGDSAADSQTTAPEDTTGETTQGAEDPTESTTSTTGNEDSATEGSATAGATSTTSSQPNDGSCNEEAYGDSRACDGGIQYCAIDWAEPEYHYFWGPCRADFQCVPGQQDDGCTSCQLNEQGVPVLIDECGGDSETSTPLVLSFGGGPVRYDSSAAAFDLGPQCGATDWPTAETPWLALDRDGSGAIETGRELFGSAVRLRRGVLADNGFQALAELDQNRDGKLTAADPDFARLVLWADGDADRRSTAFELTPMSAAGIVEISLTYREDSRCDGRANCEIERAAFTFRDDLGRERVGDIVDVHLACQ</sequence>
<dbReference type="EMBL" id="CP114040">
    <property type="protein sequence ID" value="WAS91782.1"/>
    <property type="molecule type" value="Genomic_DNA"/>
</dbReference>
<proteinExistence type="predicted"/>
<feature type="compositionally biased region" description="Low complexity" evidence="1">
    <location>
        <begin position="68"/>
        <end position="82"/>
    </location>
</feature>
<evidence type="ECO:0000313" key="4">
    <source>
        <dbReference type="Proteomes" id="UP001164459"/>
    </source>
</evidence>
<name>A0ABY7GXS9_9BACT</name>
<gene>
    <name evidence="3" type="ORF">O0S08_36835</name>
</gene>
<evidence type="ECO:0000313" key="3">
    <source>
        <dbReference type="EMBL" id="WAS91782.1"/>
    </source>
</evidence>
<feature type="chain" id="PRO_5047155349" evidence="2">
    <location>
        <begin position="23"/>
        <end position="332"/>
    </location>
</feature>
<dbReference type="RefSeq" id="WP_269034144.1">
    <property type="nucleotide sequence ID" value="NZ_CP114040.1"/>
</dbReference>
<keyword evidence="2" id="KW-0732">Signal</keyword>
<evidence type="ECO:0000256" key="1">
    <source>
        <dbReference type="SAM" id="MobiDB-lite"/>
    </source>
</evidence>
<organism evidence="3 4">
    <name type="scientific">Nannocystis punicea</name>
    <dbReference type="NCBI Taxonomy" id="2995304"/>
    <lineage>
        <taxon>Bacteria</taxon>
        <taxon>Pseudomonadati</taxon>
        <taxon>Myxococcota</taxon>
        <taxon>Polyangia</taxon>
        <taxon>Nannocystales</taxon>
        <taxon>Nannocystaceae</taxon>
        <taxon>Nannocystis</taxon>
    </lineage>
</organism>
<evidence type="ECO:0000256" key="2">
    <source>
        <dbReference type="SAM" id="SignalP"/>
    </source>
</evidence>